<dbReference type="EC" id="2.7.13.3" evidence="2"/>
<accession>A0ABW0I678</accession>
<dbReference type="SUPFAM" id="SSF47384">
    <property type="entry name" value="Homodimeric domain of signal transducing histidine kinase"/>
    <property type="match status" value="1"/>
</dbReference>
<dbReference type="Gene3D" id="3.30.565.10">
    <property type="entry name" value="Histidine kinase-like ATPase, C-terminal domain"/>
    <property type="match status" value="1"/>
</dbReference>
<dbReference type="Pfam" id="PF05227">
    <property type="entry name" value="CHASE3"/>
    <property type="match status" value="1"/>
</dbReference>
<evidence type="ECO:0000313" key="10">
    <source>
        <dbReference type="Proteomes" id="UP001596106"/>
    </source>
</evidence>
<evidence type="ECO:0000256" key="2">
    <source>
        <dbReference type="ARBA" id="ARBA00012438"/>
    </source>
</evidence>
<dbReference type="InterPro" id="IPR050351">
    <property type="entry name" value="BphY/WalK/GraS-like"/>
</dbReference>
<evidence type="ECO:0000256" key="6">
    <source>
        <dbReference type="SAM" id="Coils"/>
    </source>
</evidence>
<evidence type="ECO:0000256" key="3">
    <source>
        <dbReference type="ARBA" id="ARBA00022553"/>
    </source>
</evidence>
<keyword evidence="7" id="KW-0472">Membrane</keyword>
<dbReference type="InterPro" id="IPR003594">
    <property type="entry name" value="HATPase_dom"/>
</dbReference>
<evidence type="ECO:0000256" key="5">
    <source>
        <dbReference type="ARBA" id="ARBA00022777"/>
    </source>
</evidence>
<dbReference type="Proteomes" id="UP001596106">
    <property type="component" value="Unassembled WGS sequence"/>
</dbReference>
<feature type="coiled-coil region" evidence="6">
    <location>
        <begin position="211"/>
        <end position="249"/>
    </location>
</feature>
<keyword evidence="10" id="KW-1185">Reference proteome</keyword>
<dbReference type="Pfam" id="PF02518">
    <property type="entry name" value="HATPase_c"/>
    <property type="match status" value="1"/>
</dbReference>
<gene>
    <name evidence="9" type="ORF">ACFPMF_02240</name>
</gene>
<dbReference type="EMBL" id="JBHSMA010000001">
    <property type="protein sequence ID" value="MFC5408113.1"/>
    <property type="molecule type" value="Genomic_DNA"/>
</dbReference>
<dbReference type="SMART" id="SM00388">
    <property type="entry name" value="HisKA"/>
    <property type="match status" value="1"/>
</dbReference>
<evidence type="ECO:0000259" key="8">
    <source>
        <dbReference type="PROSITE" id="PS50109"/>
    </source>
</evidence>
<dbReference type="InterPro" id="IPR036890">
    <property type="entry name" value="HATPase_C_sf"/>
</dbReference>
<dbReference type="InterPro" id="IPR005467">
    <property type="entry name" value="His_kinase_dom"/>
</dbReference>
<dbReference type="SUPFAM" id="SSF55874">
    <property type="entry name" value="ATPase domain of HSP90 chaperone/DNA topoisomerase II/histidine kinase"/>
    <property type="match status" value="1"/>
</dbReference>
<dbReference type="Pfam" id="PF00512">
    <property type="entry name" value="HisKA"/>
    <property type="match status" value="1"/>
</dbReference>
<dbReference type="InterPro" id="IPR003661">
    <property type="entry name" value="HisK_dim/P_dom"/>
</dbReference>
<dbReference type="InterPro" id="IPR004358">
    <property type="entry name" value="Sig_transdc_His_kin-like_C"/>
</dbReference>
<comment type="catalytic activity">
    <reaction evidence="1">
        <text>ATP + protein L-histidine = ADP + protein N-phospho-L-histidine.</text>
        <dbReference type="EC" id="2.7.13.3"/>
    </reaction>
</comment>
<feature type="transmembrane region" description="Helical" evidence="7">
    <location>
        <begin position="16"/>
        <end position="38"/>
    </location>
</feature>
<evidence type="ECO:0000256" key="7">
    <source>
        <dbReference type="SAM" id="Phobius"/>
    </source>
</evidence>
<reference evidence="10" key="1">
    <citation type="journal article" date="2019" name="Int. J. Syst. Evol. Microbiol.">
        <title>The Global Catalogue of Microorganisms (GCM) 10K type strain sequencing project: providing services to taxonomists for standard genome sequencing and annotation.</title>
        <authorList>
            <consortium name="The Broad Institute Genomics Platform"/>
            <consortium name="The Broad Institute Genome Sequencing Center for Infectious Disease"/>
            <person name="Wu L."/>
            <person name="Ma J."/>
        </authorList>
    </citation>
    <scope>NUCLEOTIDE SEQUENCE [LARGE SCALE GENOMIC DNA]</scope>
    <source>
        <strain evidence="10">CCUG 55250</strain>
    </source>
</reference>
<dbReference type="SMART" id="SM00387">
    <property type="entry name" value="HATPase_c"/>
    <property type="match status" value="1"/>
</dbReference>
<dbReference type="RefSeq" id="WP_379840799.1">
    <property type="nucleotide sequence ID" value="NZ_JBHSMA010000001.1"/>
</dbReference>
<dbReference type="Gene3D" id="1.10.287.130">
    <property type="match status" value="1"/>
</dbReference>
<dbReference type="PANTHER" id="PTHR42878:SF15">
    <property type="entry name" value="BACTERIOPHYTOCHROME"/>
    <property type="match status" value="1"/>
</dbReference>
<evidence type="ECO:0000256" key="4">
    <source>
        <dbReference type="ARBA" id="ARBA00022679"/>
    </source>
</evidence>
<feature type="domain" description="Histidine kinase" evidence="8">
    <location>
        <begin position="252"/>
        <end position="477"/>
    </location>
</feature>
<name>A0ABW0I678_9BACT</name>
<sequence length="497" mass="56476">MKGLRAVLPKAVRKRIMFGFGTALLLIVLGFGLTFFSYNQYRKASSRIEHSQQVINRLGRILSLITDVESGERGFLASSGDGIYLEAFDTALPQFPRELAQIRELVADNPEQLRNLDSLTKRIDAKIQMASQQVDAVKNRLPISIARTYMMLGKARMDRVRELLKEMNEIEQGLFNTQSRLAAEYFRNTLISIFTLSLLTFVTLIVSYNLLENELNTRQKTEDQLRAYEDELQDKIQLLEISNEELERFAFVASHDMQEPLRKIQSFGYLLRDRHQEGLSEDGLTYLNKILQSAERMSKMIKDLLNFSRISNKKEPFRTVRLNDVVQGILNDQELKIKAAGARFEIDKLPVLEAVQSQMDHLFSNLISNALKFTKPDQPPVISIRGELAEPDEIDELTPGRTYYKLTVSDNGIGFNEKYIDHIFKIFQRLHGKSAYEGTGIGLAICKRIVNNHKGLITAQSQPGVGTTFIIILPEKQTQSVHDNATTHETSPYSIGG</sequence>
<keyword evidence="7" id="KW-1133">Transmembrane helix</keyword>
<keyword evidence="3" id="KW-0597">Phosphoprotein</keyword>
<keyword evidence="5" id="KW-0418">Kinase</keyword>
<dbReference type="InterPro" id="IPR007891">
    <property type="entry name" value="CHASE3"/>
</dbReference>
<dbReference type="PROSITE" id="PS50109">
    <property type="entry name" value="HIS_KIN"/>
    <property type="match status" value="1"/>
</dbReference>
<keyword evidence="7" id="KW-0812">Transmembrane</keyword>
<dbReference type="CDD" id="cd00082">
    <property type="entry name" value="HisKA"/>
    <property type="match status" value="1"/>
</dbReference>
<organism evidence="9 10">
    <name type="scientific">Larkinella bovis</name>
    <dbReference type="NCBI Taxonomy" id="683041"/>
    <lineage>
        <taxon>Bacteria</taxon>
        <taxon>Pseudomonadati</taxon>
        <taxon>Bacteroidota</taxon>
        <taxon>Cytophagia</taxon>
        <taxon>Cytophagales</taxon>
        <taxon>Spirosomataceae</taxon>
        <taxon>Larkinella</taxon>
    </lineage>
</organism>
<comment type="caution">
    <text evidence="9">The sequence shown here is derived from an EMBL/GenBank/DDBJ whole genome shotgun (WGS) entry which is preliminary data.</text>
</comment>
<dbReference type="PANTHER" id="PTHR42878">
    <property type="entry name" value="TWO-COMPONENT HISTIDINE KINASE"/>
    <property type="match status" value="1"/>
</dbReference>
<keyword evidence="6" id="KW-0175">Coiled coil</keyword>
<keyword evidence="4" id="KW-0808">Transferase</keyword>
<dbReference type="PRINTS" id="PR00344">
    <property type="entry name" value="BCTRLSENSOR"/>
</dbReference>
<evidence type="ECO:0000256" key="1">
    <source>
        <dbReference type="ARBA" id="ARBA00000085"/>
    </source>
</evidence>
<dbReference type="CDD" id="cd19410">
    <property type="entry name" value="HK9-like_sensor"/>
    <property type="match status" value="1"/>
</dbReference>
<proteinExistence type="predicted"/>
<feature type="transmembrane region" description="Helical" evidence="7">
    <location>
        <begin position="190"/>
        <end position="211"/>
    </location>
</feature>
<evidence type="ECO:0000313" key="9">
    <source>
        <dbReference type="EMBL" id="MFC5408113.1"/>
    </source>
</evidence>
<protein>
    <recommendedName>
        <fullName evidence="2">histidine kinase</fullName>
        <ecNumber evidence="2">2.7.13.3</ecNumber>
    </recommendedName>
</protein>
<dbReference type="InterPro" id="IPR036097">
    <property type="entry name" value="HisK_dim/P_sf"/>
</dbReference>